<dbReference type="GO" id="GO:0006979">
    <property type="term" value="P:response to oxidative stress"/>
    <property type="evidence" value="ECO:0007669"/>
    <property type="project" value="InterPro"/>
</dbReference>
<dbReference type="InterPro" id="IPR037120">
    <property type="entry name" value="Haem_peroxidase_sf_animal"/>
</dbReference>
<evidence type="ECO:0000256" key="1">
    <source>
        <dbReference type="ARBA" id="ARBA00001970"/>
    </source>
</evidence>
<comment type="similarity">
    <text evidence="3">Belongs to the immunoglobulin superfamily. DCC family.</text>
</comment>
<evidence type="ECO:0000256" key="19">
    <source>
        <dbReference type="ARBA" id="ARBA00061342"/>
    </source>
</evidence>
<dbReference type="Gene3D" id="1.10.640.10">
    <property type="entry name" value="Haem peroxidase domain superfamily, animal type"/>
    <property type="match status" value="1"/>
</dbReference>
<keyword evidence="21" id="KW-0175">Coiled coil</keyword>
<dbReference type="PANTHER" id="PTHR11475">
    <property type="entry name" value="OXIDASE/PEROXIDASE"/>
    <property type="match status" value="1"/>
</dbReference>
<dbReference type="GO" id="GO:0046872">
    <property type="term" value="F:metal ion binding"/>
    <property type="evidence" value="ECO:0007669"/>
    <property type="project" value="UniProtKB-KW"/>
</dbReference>
<dbReference type="InterPro" id="IPR013098">
    <property type="entry name" value="Ig_I-set"/>
</dbReference>
<keyword evidence="11 20" id="KW-0408">Iron</keyword>
<evidence type="ECO:0000256" key="11">
    <source>
        <dbReference type="ARBA" id="ARBA00023004"/>
    </source>
</evidence>
<comment type="similarity">
    <text evidence="19">Belongs to the peroxidase family. XPO subfamily.</text>
</comment>
<dbReference type="EMBL" id="UYRX01000060">
    <property type="protein sequence ID" value="VDK71976.1"/>
    <property type="molecule type" value="Genomic_DNA"/>
</dbReference>
<dbReference type="GO" id="GO:0005615">
    <property type="term" value="C:extracellular space"/>
    <property type="evidence" value="ECO:0007669"/>
    <property type="project" value="TreeGrafter"/>
</dbReference>
<dbReference type="SUPFAM" id="SSF48726">
    <property type="entry name" value="Immunoglobulin"/>
    <property type="match status" value="2"/>
</dbReference>
<dbReference type="GO" id="GO:0020037">
    <property type="term" value="F:heme binding"/>
    <property type="evidence" value="ECO:0007669"/>
    <property type="project" value="InterPro"/>
</dbReference>
<dbReference type="STRING" id="42156.A0A3P6SBU9"/>
<comment type="catalytic activity">
    <reaction evidence="18">
        <text>hypobromite + L-tyrosyl-[protein] + H(+) = 3-bromo-L-tyrosyl-[protein] + H2O</text>
        <dbReference type="Rhea" id="RHEA:69356"/>
        <dbReference type="Rhea" id="RHEA-COMP:10136"/>
        <dbReference type="Rhea" id="RHEA-COMP:17686"/>
        <dbReference type="ChEBI" id="CHEBI:15377"/>
        <dbReference type="ChEBI" id="CHEBI:15378"/>
        <dbReference type="ChEBI" id="CHEBI:29250"/>
        <dbReference type="ChEBI" id="CHEBI:46858"/>
        <dbReference type="ChEBI" id="CHEBI:183512"/>
    </reaction>
    <physiologicalReaction direction="left-to-right" evidence="18">
        <dbReference type="Rhea" id="RHEA:69357"/>
    </physiologicalReaction>
</comment>
<dbReference type="CDD" id="cd09826">
    <property type="entry name" value="peroxidasin_like"/>
    <property type="match status" value="1"/>
</dbReference>
<feature type="chain" id="PRO_5017969525" description="Ig-like domain-containing protein" evidence="22">
    <location>
        <begin position="16"/>
        <end position="1049"/>
    </location>
</feature>
<evidence type="ECO:0000256" key="13">
    <source>
        <dbReference type="ARBA" id="ARBA00023180"/>
    </source>
</evidence>
<evidence type="ECO:0000259" key="23">
    <source>
        <dbReference type="PROSITE" id="PS50835"/>
    </source>
</evidence>
<dbReference type="OrthoDB" id="823504at2759"/>
<evidence type="ECO:0000256" key="5">
    <source>
        <dbReference type="ARBA" id="ARBA00022559"/>
    </source>
</evidence>
<keyword evidence="13" id="KW-0325">Glycoprotein</keyword>
<evidence type="ECO:0000256" key="3">
    <source>
        <dbReference type="ARBA" id="ARBA00009588"/>
    </source>
</evidence>
<feature type="binding site" description="axial binding residue" evidence="20">
    <location>
        <position position="732"/>
    </location>
    <ligand>
        <name>heme b</name>
        <dbReference type="ChEBI" id="CHEBI:60344"/>
    </ligand>
    <ligandPart>
        <name>Fe</name>
        <dbReference type="ChEBI" id="CHEBI:18248"/>
    </ligandPart>
</feature>
<name>A0A3P6SBU9_LITSI</name>
<evidence type="ECO:0000256" key="14">
    <source>
        <dbReference type="ARBA" id="ARBA00047544"/>
    </source>
</evidence>
<reference evidence="24 25" key="1">
    <citation type="submission" date="2018-08" db="EMBL/GenBank/DDBJ databases">
        <authorList>
            <person name="Laetsch R D."/>
            <person name="Stevens L."/>
            <person name="Kumar S."/>
            <person name="Blaxter L. M."/>
        </authorList>
    </citation>
    <scope>NUCLEOTIDE SEQUENCE [LARGE SCALE GENOMIC DNA]</scope>
</reference>
<gene>
    <name evidence="24" type="ORF">NLS_LOCUS1626</name>
</gene>
<dbReference type="InterPro" id="IPR013783">
    <property type="entry name" value="Ig-like_fold"/>
</dbReference>
<keyword evidence="4" id="KW-0964">Secreted</keyword>
<dbReference type="Pfam" id="PF03098">
    <property type="entry name" value="An_peroxidase"/>
    <property type="match status" value="1"/>
</dbReference>
<dbReference type="PRINTS" id="PR00457">
    <property type="entry name" value="ANPEROXIDASE"/>
</dbReference>
<evidence type="ECO:0000256" key="20">
    <source>
        <dbReference type="PIRSR" id="PIRSR619791-2"/>
    </source>
</evidence>
<dbReference type="GO" id="GO:0004601">
    <property type="term" value="F:peroxidase activity"/>
    <property type="evidence" value="ECO:0007669"/>
    <property type="project" value="UniProtKB-KW"/>
</dbReference>
<dbReference type="Gene3D" id="2.60.40.10">
    <property type="entry name" value="Immunoglobulins"/>
    <property type="match status" value="2"/>
</dbReference>
<evidence type="ECO:0000256" key="7">
    <source>
        <dbReference type="ARBA" id="ARBA00022723"/>
    </source>
</evidence>
<proteinExistence type="inferred from homology"/>
<comment type="catalytic activity">
    <reaction evidence="17">
        <text>L-tyrosyl-[protein] + bromide + H2O2 + H(+) = 3-bromo-L-tyrosyl-[protein] + 2 H2O</text>
        <dbReference type="Rhea" id="RHEA:69360"/>
        <dbReference type="Rhea" id="RHEA-COMP:10136"/>
        <dbReference type="Rhea" id="RHEA-COMP:17686"/>
        <dbReference type="ChEBI" id="CHEBI:15377"/>
        <dbReference type="ChEBI" id="CHEBI:15378"/>
        <dbReference type="ChEBI" id="CHEBI:15858"/>
        <dbReference type="ChEBI" id="CHEBI:16240"/>
        <dbReference type="ChEBI" id="CHEBI:46858"/>
        <dbReference type="ChEBI" id="CHEBI:183512"/>
    </reaction>
    <physiologicalReaction direction="left-to-right" evidence="17">
        <dbReference type="Rhea" id="RHEA:69361"/>
    </physiologicalReaction>
</comment>
<keyword evidence="5" id="KW-0575">Peroxidase</keyword>
<feature type="domain" description="Ig-like" evidence="23">
    <location>
        <begin position="29"/>
        <end position="164"/>
    </location>
</feature>
<evidence type="ECO:0000256" key="21">
    <source>
        <dbReference type="SAM" id="Coils"/>
    </source>
</evidence>
<keyword evidence="10" id="KW-0560">Oxidoreductase</keyword>
<dbReference type="AlphaFoldDB" id="A0A3P6SBU9"/>
<evidence type="ECO:0000256" key="18">
    <source>
        <dbReference type="ARBA" id="ARBA00049501"/>
    </source>
</evidence>
<evidence type="ECO:0000256" key="4">
    <source>
        <dbReference type="ARBA" id="ARBA00022525"/>
    </source>
</evidence>
<dbReference type="FunFam" id="2.60.40.10:FF:000299">
    <property type="entry name" value="protogenin isoform X2"/>
    <property type="match status" value="1"/>
</dbReference>
<dbReference type="InterPro" id="IPR003598">
    <property type="entry name" value="Ig_sub2"/>
</dbReference>
<dbReference type="InterPro" id="IPR003599">
    <property type="entry name" value="Ig_sub"/>
</dbReference>
<dbReference type="PROSITE" id="PS50292">
    <property type="entry name" value="PEROXIDASE_3"/>
    <property type="match status" value="1"/>
</dbReference>
<dbReference type="InterPro" id="IPR034824">
    <property type="entry name" value="Peroxidasin_peroxidase"/>
</dbReference>
<evidence type="ECO:0000256" key="8">
    <source>
        <dbReference type="ARBA" id="ARBA00022729"/>
    </source>
</evidence>
<evidence type="ECO:0000256" key="9">
    <source>
        <dbReference type="ARBA" id="ARBA00022737"/>
    </source>
</evidence>
<dbReference type="InterPro" id="IPR036179">
    <property type="entry name" value="Ig-like_dom_sf"/>
</dbReference>
<dbReference type="FunFam" id="1.10.640.10:FF:000001">
    <property type="entry name" value="Peroxidasin homolog"/>
    <property type="match status" value="1"/>
</dbReference>
<comment type="subcellular location">
    <subcellularLocation>
        <location evidence="2">Secreted</location>
    </subcellularLocation>
</comment>
<keyword evidence="12" id="KW-1015">Disulfide bond</keyword>
<dbReference type="OMA" id="MECRRNR"/>
<dbReference type="InterPro" id="IPR010255">
    <property type="entry name" value="Haem_peroxidase_sf"/>
</dbReference>
<evidence type="ECO:0000256" key="17">
    <source>
        <dbReference type="ARBA" id="ARBA00048887"/>
    </source>
</evidence>
<organism evidence="24 25">
    <name type="scientific">Litomosoides sigmodontis</name>
    <name type="common">Filarial nematode worm</name>
    <dbReference type="NCBI Taxonomy" id="42156"/>
    <lineage>
        <taxon>Eukaryota</taxon>
        <taxon>Metazoa</taxon>
        <taxon>Ecdysozoa</taxon>
        <taxon>Nematoda</taxon>
        <taxon>Chromadorea</taxon>
        <taxon>Rhabditida</taxon>
        <taxon>Spirurina</taxon>
        <taxon>Spiruromorpha</taxon>
        <taxon>Filarioidea</taxon>
        <taxon>Onchocercidae</taxon>
        <taxon>Litomosoides</taxon>
    </lineage>
</organism>
<feature type="domain" description="Ig-like" evidence="23">
    <location>
        <begin position="171"/>
        <end position="258"/>
    </location>
</feature>
<protein>
    <recommendedName>
        <fullName evidence="23">Ig-like domain-containing protein</fullName>
    </recommendedName>
</protein>
<evidence type="ECO:0000313" key="24">
    <source>
        <dbReference type="EMBL" id="VDK71976.1"/>
    </source>
</evidence>
<evidence type="ECO:0000313" key="25">
    <source>
        <dbReference type="Proteomes" id="UP000277928"/>
    </source>
</evidence>
<evidence type="ECO:0000256" key="16">
    <source>
        <dbReference type="ARBA" id="ARBA00048396"/>
    </source>
</evidence>
<dbReference type="PROSITE" id="PS50835">
    <property type="entry name" value="IG_LIKE"/>
    <property type="match status" value="2"/>
</dbReference>
<comment type="cofactor">
    <cofactor evidence="1">
        <name>heme b</name>
        <dbReference type="ChEBI" id="CHEBI:60344"/>
    </cofactor>
</comment>
<evidence type="ECO:0000256" key="6">
    <source>
        <dbReference type="ARBA" id="ARBA00022617"/>
    </source>
</evidence>
<accession>A0A3P6SBU9</accession>
<keyword evidence="7 20" id="KW-0479">Metal-binding</keyword>
<feature type="signal peptide" evidence="22">
    <location>
        <begin position="1"/>
        <end position="15"/>
    </location>
</feature>
<sequence length="1049" mass="119871">MLLICLFVLLDSAAPESSYHGQQRLEHVPHFLLASSNSSFREGSAVRLTCEATVKSRTVTTWYFKGEQIRSTQKYSLNSDNSILSIYPFQKSDVGKFAITWEQYDFMNVKPEFCNEIDVEKYYEQPKPAPEYFSDLRNHLAVMKIYTCVASNQNGQVRHSFVLEIISNSPPFIVDSPESKVVNPGEQVTFVCRVTGEPLPSIKWYFNGVEMSRDDLHIELAERDSELTIIHATREDEGVYQCTARNVLGMTSSNATLKVYLPNQQALDESLTSAVLRNIVKQAEETVNRAINQSKSLIDNNEMTPGEFMKMFKFNVPQNAALTKAREIYEQSLLLVRQYVSNGLKFPIEQLPTNFSFESILAVSHIQTIMELSGCVTGPFRNPCTDMCLYAKYRTYDGQCNNMEHQFWGVAQTPFRRNLPPIYENGFNTPVGWNPEKLYFGFKKPNPRLVSMKIISTEEITPHFGYTAMMKQWGQFLAHDIEQTAPGLARQTYMKGAICNKTCENLDPCYNVPLPPEDPRMQGEKKPEITCIEVERSSATCGSGQTGPIYRQLTYREQMNILTAFIDGSGIYGSAEVDALDLRDLFGDHGLLRFDIVSETQKPYLPFERDSSMECRRNRSHENPIRCFLAGDYRANEQLALTSMHTLWLREHNRIATKFLEINPHWDGETIYQETRKLIGAMLQVITYEHWLPKVLGPVGYAELIGPYKGYDPEVNPTLANSFSTAAFRFGHTLVNPTLYRLDNNFQPIKEGHIPLHEAFFAPERLLSEGGIDPLLRGLFAMPMKTPKEQQLVNKELTHKLFSRVEESMYDLATINIQRGRDHGLPGYTAFRRWCNFTVPETWDDLADDIPDNSIQAKLKELYGHPGNIDLWVGLILERRLSGALVGPTIGCILGDQFRRLRSGDRFWYENDIFTPLQLQQIRKATLASVLCNNGDHIDRVQRDVFEYRGDRSIKFYEDCEKIPHINLNVWQSCCEKGCASSFSAEENTIQSSKLRAHEMNRKHTCSADDGMKRNGDIWKLDQCTTCECKIDQIWCSVEEGCRNNSMKG</sequence>
<keyword evidence="8 22" id="KW-0732">Signal</keyword>
<evidence type="ECO:0000256" key="10">
    <source>
        <dbReference type="ARBA" id="ARBA00023002"/>
    </source>
</evidence>
<dbReference type="PANTHER" id="PTHR11475:SF58">
    <property type="entry name" value="PEROXIDASIN"/>
    <property type="match status" value="1"/>
</dbReference>
<comment type="catalytic activity">
    <reaction evidence="16">
        <text>L-lysyl-[collagen] + L-methionyl-[collagen] + hypobromite = [collagen]-L-lysyl-N-S-L-methionyl-[collagen] + bromide + H2O + H(+)</text>
        <dbReference type="Rhea" id="RHEA:66024"/>
        <dbReference type="Rhea" id="RHEA-COMP:12751"/>
        <dbReference type="Rhea" id="RHEA-COMP:16949"/>
        <dbReference type="Rhea" id="RHEA-COMP:16951"/>
        <dbReference type="ChEBI" id="CHEBI:15377"/>
        <dbReference type="ChEBI" id="CHEBI:15378"/>
        <dbReference type="ChEBI" id="CHEBI:15858"/>
        <dbReference type="ChEBI" id="CHEBI:16044"/>
        <dbReference type="ChEBI" id="CHEBI:29250"/>
        <dbReference type="ChEBI" id="CHEBI:29969"/>
        <dbReference type="ChEBI" id="CHEBI:166867"/>
    </reaction>
    <physiologicalReaction direction="left-to-right" evidence="16">
        <dbReference type="Rhea" id="RHEA:66025"/>
    </physiologicalReaction>
</comment>
<dbReference type="SMART" id="SM00409">
    <property type="entry name" value="IG"/>
    <property type="match status" value="2"/>
</dbReference>
<feature type="coiled-coil region" evidence="21">
    <location>
        <begin position="273"/>
        <end position="300"/>
    </location>
</feature>
<dbReference type="InterPro" id="IPR019791">
    <property type="entry name" value="Haem_peroxidase_animal"/>
</dbReference>
<evidence type="ECO:0000256" key="12">
    <source>
        <dbReference type="ARBA" id="ARBA00023157"/>
    </source>
</evidence>
<dbReference type="InterPro" id="IPR007110">
    <property type="entry name" value="Ig-like_dom"/>
</dbReference>
<comment type="catalytic activity">
    <reaction evidence="15">
        <text>L-lysyl-[collagen] + L-methionyl-[collagen] + H2O2 = [collagen]-L-lysyl-N-S-L-methionyl-[collagen] + 2 H2O + H(+)</text>
        <dbReference type="Rhea" id="RHEA:66020"/>
        <dbReference type="Rhea" id="RHEA-COMP:12751"/>
        <dbReference type="Rhea" id="RHEA-COMP:16949"/>
        <dbReference type="Rhea" id="RHEA-COMP:16951"/>
        <dbReference type="ChEBI" id="CHEBI:15377"/>
        <dbReference type="ChEBI" id="CHEBI:15378"/>
        <dbReference type="ChEBI" id="CHEBI:16044"/>
        <dbReference type="ChEBI" id="CHEBI:16240"/>
        <dbReference type="ChEBI" id="CHEBI:29969"/>
        <dbReference type="ChEBI" id="CHEBI:166867"/>
    </reaction>
    <physiologicalReaction direction="left-to-right" evidence="15">
        <dbReference type="Rhea" id="RHEA:66021"/>
    </physiologicalReaction>
</comment>
<evidence type="ECO:0000256" key="15">
    <source>
        <dbReference type="ARBA" id="ARBA00047610"/>
    </source>
</evidence>
<dbReference type="Proteomes" id="UP000277928">
    <property type="component" value="Unassembled WGS sequence"/>
</dbReference>
<evidence type="ECO:0000256" key="22">
    <source>
        <dbReference type="SAM" id="SignalP"/>
    </source>
</evidence>
<dbReference type="SMART" id="SM00408">
    <property type="entry name" value="IGc2"/>
    <property type="match status" value="2"/>
</dbReference>
<keyword evidence="6 20" id="KW-0349">Heme</keyword>
<dbReference type="Pfam" id="PF13927">
    <property type="entry name" value="Ig_3"/>
    <property type="match status" value="1"/>
</dbReference>
<keyword evidence="9" id="KW-0677">Repeat</keyword>
<evidence type="ECO:0000256" key="2">
    <source>
        <dbReference type="ARBA" id="ARBA00004613"/>
    </source>
</evidence>
<dbReference type="Pfam" id="PF07679">
    <property type="entry name" value="I-set"/>
    <property type="match status" value="1"/>
</dbReference>
<comment type="catalytic activity">
    <reaction evidence="14">
        <text>bromide + H2O2 = hypobromite + H2O</text>
        <dbReference type="Rhea" id="RHEA:66016"/>
        <dbReference type="ChEBI" id="CHEBI:15377"/>
        <dbReference type="ChEBI" id="CHEBI:15858"/>
        <dbReference type="ChEBI" id="CHEBI:16240"/>
        <dbReference type="ChEBI" id="CHEBI:29250"/>
    </reaction>
    <physiologicalReaction direction="left-to-right" evidence="14">
        <dbReference type="Rhea" id="RHEA:66017"/>
    </physiologicalReaction>
</comment>
<keyword evidence="25" id="KW-1185">Reference proteome</keyword>
<dbReference type="SUPFAM" id="SSF48113">
    <property type="entry name" value="Heme-dependent peroxidases"/>
    <property type="match status" value="1"/>
</dbReference>